<evidence type="ECO:0000256" key="10">
    <source>
        <dbReference type="SAM" id="Coils"/>
    </source>
</evidence>
<dbReference type="Gene3D" id="3.30.200.20">
    <property type="entry name" value="Phosphorylase Kinase, domain 1"/>
    <property type="match status" value="1"/>
</dbReference>
<dbReference type="InParanoid" id="D3BUT4"/>
<sequence length="396" mass="46264">MDAYEVLGHLGQGSFGSVSKIRRKEDGRIMVWKEICYGEMKEKEKQLLVNEVNILQKLRHPNIVRYYDRIIDKHSTKIYIIMEYCTGGDLSQLISKCKSDRIFIEEEVIWRTLVQILSALHEIHNRKDGVILHRDIKPGNLFLDESRNVKLGDFGLAKILTNSMHAHTFVGTPHYMSPEQITGKYNDKSDVWSVGCLVYEMATHRPPFYDATTHNQLYEKIRDGRYIPISDHYSTELAQVISTMLNVNMTKRPTVEELFSFPPIAFRLKERKLNQYYQNLKSMEEDLKNKEKLLIEREKAVAAKEQEILAKEQILMAKEQQMNGTGVNNVILQQQQILLQQQDKENNQNRMNIAYNNNTQPTMLTKQHSQLPTTQHTQQTQFTQLKRTYTTPINFK</sequence>
<dbReference type="CDD" id="cd08217">
    <property type="entry name" value="STKc_Nek2"/>
    <property type="match status" value="1"/>
</dbReference>
<dbReference type="GeneID" id="31367374"/>
<dbReference type="OMA" id="LALHRCH"/>
<feature type="coiled-coil region" evidence="10">
    <location>
        <begin position="266"/>
        <end position="307"/>
    </location>
</feature>
<organism evidence="12 13">
    <name type="scientific">Heterostelium pallidum (strain ATCC 26659 / Pp 5 / PN500)</name>
    <name type="common">Cellular slime mold</name>
    <name type="synonym">Polysphondylium pallidum</name>
    <dbReference type="NCBI Taxonomy" id="670386"/>
    <lineage>
        <taxon>Eukaryota</taxon>
        <taxon>Amoebozoa</taxon>
        <taxon>Evosea</taxon>
        <taxon>Eumycetozoa</taxon>
        <taxon>Dictyostelia</taxon>
        <taxon>Acytosteliales</taxon>
        <taxon>Acytosteliaceae</taxon>
        <taxon>Heterostelium</taxon>
    </lineage>
</organism>
<dbReference type="PROSITE" id="PS50011">
    <property type="entry name" value="PROTEIN_KINASE_DOM"/>
    <property type="match status" value="1"/>
</dbReference>
<dbReference type="FunCoup" id="D3BUT4">
    <property type="interactions" value="57"/>
</dbReference>
<comment type="similarity">
    <text evidence="1">Belongs to the protein kinase superfamily. NEK Ser/Thr protein kinase family. NIMA subfamily.</text>
</comment>
<evidence type="ECO:0000313" key="13">
    <source>
        <dbReference type="Proteomes" id="UP000001396"/>
    </source>
</evidence>
<evidence type="ECO:0000256" key="4">
    <source>
        <dbReference type="ARBA" id="ARBA00022679"/>
    </source>
</evidence>
<keyword evidence="3" id="KW-0723">Serine/threonine-protein kinase</keyword>
<keyword evidence="13" id="KW-1185">Reference proteome</keyword>
<dbReference type="InterPro" id="IPR008271">
    <property type="entry name" value="Ser/Thr_kinase_AS"/>
</dbReference>
<keyword evidence="7" id="KW-0067">ATP-binding</keyword>
<evidence type="ECO:0000313" key="12">
    <source>
        <dbReference type="EMBL" id="EFA74872.1"/>
    </source>
</evidence>
<dbReference type="Pfam" id="PF00069">
    <property type="entry name" value="Pkinase"/>
    <property type="match status" value="1"/>
</dbReference>
<dbReference type="PANTHER" id="PTHR44899">
    <property type="entry name" value="CAMK FAMILY PROTEIN KINASE"/>
    <property type="match status" value="1"/>
</dbReference>
<dbReference type="EMBL" id="ADBJ01000060">
    <property type="protein sequence ID" value="EFA74872.1"/>
    <property type="molecule type" value="Genomic_DNA"/>
</dbReference>
<dbReference type="SMART" id="SM00220">
    <property type="entry name" value="S_TKc"/>
    <property type="match status" value="1"/>
</dbReference>
<reference evidence="12 13" key="1">
    <citation type="journal article" date="2011" name="Genome Res.">
        <title>Phylogeny-wide analysis of social amoeba genomes highlights ancient origins for complex intercellular communication.</title>
        <authorList>
            <person name="Heidel A.J."/>
            <person name="Lawal H.M."/>
            <person name="Felder M."/>
            <person name="Schilde C."/>
            <person name="Helps N.R."/>
            <person name="Tunggal B."/>
            <person name="Rivero F."/>
            <person name="John U."/>
            <person name="Schleicher M."/>
            <person name="Eichinger L."/>
            <person name="Platzer M."/>
            <person name="Noegel A.A."/>
            <person name="Schaap P."/>
            <person name="Gloeckner G."/>
        </authorList>
    </citation>
    <scope>NUCLEOTIDE SEQUENCE [LARGE SCALE GENOMIC DNA]</scope>
    <source>
        <strain evidence="13">ATCC 26659 / Pp 5 / PN500</strain>
    </source>
</reference>
<evidence type="ECO:0000256" key="3">
    <source>
        <dbReference type="ARBA" id="ARBA00022527"/>
    </source>
</evidence>
<dbReference type="FunFam" id="3.30.200.20:FF:000097">
    <property type="entry name" value="Probable serine/threonine-protein kinase nek1"/>
    <property type="match status" value="1"/>
</dbReference>
<dbReference type="PANTHER" id="PTHR44899:SF10">
    <property type="entry name" value="NIMA-RELATED KINASE 2"/>
    <property type="match status" value="1"/>
</dbReference>
<dbReference type="GO" id="GO:0005524">
    <property type="term" value="F:ATP binding"/>
    <property type="evidence" value="ECO:0007669"/>
    <property type="project" value="UniProtKB-KW"/>
</dbReference>
<keyword evidence="10" id="KW-0175">Coiled coil</keyword>
<evidence type="ECO:0000256" key="1">
    <source>
        <dbReference type="ARBA" id="ARBA00010886"/>
    </source>
</evidence>
<proteinExistence type="inferred from homology"/>
<dbReference type="Gene3D" id="1.10.510.10">
    <property type="entry name" value="Transferase(Phosphotransferase) domain 1"/>
    <property type="match status" value="1"/>
</dbReference>
<dbReference type="AlphaFoldDB" id="D3BUT4"/>
<dbReference type="EC" id="2.7.11.1" evidence="2"/>
<comment type="caution">
    <text evidence="12">The sequence shown here is derived from an EMBL/GenBank/DDBJ whole genome shotgun (WGS) entry which is preliminary data.</text>
</comment>
<evidence type="ECO:0000256" key="9">
    <source>
        <dbReference type="ARBA" id="ARBA00048679"/>
    </source>
</evidence>
<dbReference type="InterPro" id="IPR000719">
    <property type="entry name" value="Prot_kinase_dom"/>
</dbReference>
<evidence type="ECO:0000256" key="7">
    <source>
        <dbReference type="ARBA" id="ARBA00022840"/>
    </source>
</evidence>
<dbReference type="Proteomes" id="UP000001396">
    <property type="component" value="Unassembled WGS sequence"/>
</dbReference>
<evidence type="ECO:0000259" key="11">
    <source>
        <dbReference type="PROSITE" id="PS50011"/>
    </source>
</evidence>
<evidence type="ECO:0000256" key="6">
    <source>
        <dbReference type="ARBA" id="ARBA00022777"/>
    </source>
</evidence>
<dbReference type="InterPro" id="IPR051131">
    <property type="entry name" value="NEK_Ser/Thr_kinase_NIMA"/>
</dbReference>
<dbReference type="InterPro" id="IPR011009">
    <property type="entry name" value="Kinase-like_dom_sf"/>
</dbReference>
<evidence type="ECO:0000256" key="2">
    <source>
        <dbReference type="ARBA" id="ARBA00012513"/>
    </source>
</evidence>
<feature type="domain" description="Protein kinase" evidence="11">
    <location>
        <begin position="4"/>
        <end position="264"/>
    </location>
</feature>
<dbReference type="SUPFAM" id="SSF56112">
    <property type="entry name" value="Protein kinase-like (PK-like)"/>
    <property type="match status" value="1"/>
</dbReference>
<dbReference type="GO" id="GO:0004674">
    <property type="term" value="F:protein serine/threonine kinase activity"/>
    <property type="evidence" value="ECO:0007669"/>
    <property type="project" value="UniProtKB-KW"/>
</dbReference>
<evidence type="ECO:0000256" key="8">
    <source>
        <dbReference type="ARBA" id="ARBA00047899"/>
    </source>
</evidence>
<dbReference type="RefSeq" id="XP_020427006.1">
    <property type="nucleotide sequence ID" value="XM_020582652.1"/>
</dbReference>
<keyword evidence="5" id="KW-0547">Nucleotide-binding</keyword>
<accession>D3BUT4</accession>
<comment type="catalytic activity">
    <reaction evidence="9">
        <text>L-seryl-[protein] + ATP = O-phospho-L-seryl-[protein] + ADP + H(+)</text>
        <dbReference type="Rhea" id="RHEA:17989"/>
        <dbReference type="Rhea" id="RHEA-COMP:9863"/>
        <dbReference type="Rhea" id="RHEA-COMP:11604"/>
        <dbReference type="ChEBI" id="CHEBI:15378"/>
        <dbReference type="ChEBI" id="CHEBI:29999"/>
        <dbReference type="ChEBI" id="CHEBI:30616"/>
        <dbReference type="ChEBI" id="CHEBI:83421"/>
        <dbReference type="ChEBI" id="CHEBI:456216"/>
        <dbReference type="EC" id="2.7.11.1"/>
    </reaction>
</comment>
<dbReference type="PROSITE" id="PS00108">
    <property type="entry name" value="PROTEIN_KINASE_ST"/>
    <property type="match status" value="1"/>
</dbReference>
<evidence type="ECO:0000256" key="5">
    <source>
        <dbReference type="ARBA" id="ARBA00022741"/>
    </source>
</evidence>
<gene>
    <name evidence="12" type="primary">nek2</name>
    <name evidence="12" type="ORF">PPL_11906</name>
</gene>
<name>D3BUT4_HETP5</name>
<keyword evidence="6 12" id="KW-0418">Kinase</keyword>
<protein>
    <recommendedName>
        <fullName evidence="2">non-specific serine/threonine protein kinase</fullName>
        <ecNumber evidence="2">2.7.11.1</ecNumber>
    </recommendedName>
</protein>
<dbReference type="STRING" id="670386.D3BUT4"/>
<keyword evidence="4" id="KW-0808">Transferase</keyword>
<comment type="catalytic activity">
    <reaction evidence="8">
        <text>L-threonyl-[protein] + ATP = O-phospho-L-threonyl-[protein] + ADP + H(+)</text>
        <dbReference type="Rhea" id="RHEA:46608"/>
        <dbReference type="Rhea" id="RHEA-COMP:11060"/>
        <dbReference type="Rhea" id="RHEA-COMP:11605"/>
        <dbReference type="ChEBI" id="CHEBI:15378"/>
        <dbReference type="ChEBI" id="CHEBI:30013"/>
        <dbReference type="ChEBI" id="CHEBI:30616"/>
        <dbReference type="ChEBI" id="CHEBI:61977"/>
        <dbReference type="ChEBI" id="CHEBI:456216"/>
        <dbReference type="EC" id="2.7.11.1"/>
    </reaction>
</comment>